<proteinExistence type="predicted"/>
<keyword evidence="3" id="KW-1185">Reference proteome</keyword>
<organism evidence="2 3">
    <name type="scientific">Zophobas morio</name>
    <dbReference type="NCBI Taxonomy" id="2755281"/>
    <lineage>
        <taxon>Eukaryota</taxon>
        <taxon>Metazoa</taxon>
        <taxon>Ecdysozoa</taxon>
        <taxon>Arthropoda</taxon>
        <taxon>Hexapoda</taxon>
        <taxon>Insecta</taxon>
        <taxon>Pterygota</taxon>
        <taxon>Neoptera</taxon>
        <taxon>Endopterygota</taxon>
        <taxon>Coleoptera</taxon>
        <taxon>Polyphaga</taxon>
        <taxon>Cucujiformia</taxon>
        <taxon>Tenebrionidae</taxon>
        <taxon>Zophobas</taxon>
    </lineage>
</organism>
<reference evidence="2" key="1">
    <citation type="journal article" date="2023" name="G3 (Bethesda)">
        <title>Whole genome assemblies of Zophobas morio and Tenebrio molitor.</title>
        <authorList>
            <person name="Kaur S."/>
            <person name="Stinson S.A."/>
            <person name="diCenzo G.C."/>
        </authorList>
    </citation>
    <scope>NUCLEOTIDE SEQUENCE</scope>
    <source>
        <strain evidence="2">QUZm001</strain>
    </source>
</reference>
<evidence type="ECO:0000313" key="3">
    <source>
        <dbReference type="Proteomes" id="UP001168821"/>
    </source>
</evidence>
<evidence type="ECO:0000313" key="2">
    <source>
        <dbReference type="EMBL" id="KAJ3626891.1"/>
    </source>
</evidence>
<evidence type="ECO:0000256" key="1">
    <source>
        <dbReference type="SAM" id="MobiDB-lite"/>
    </source>
</evidence>
<protein>
    <submittedName>
        <fullName evidence="2">Uncharacterized protein</fullName>
    </submittedName>
</protein>
<gene>
    <name evidence="2" type="ORF">Zmor_004196</name>
</gene>
<dbReference type="AlphaFoldDB" id="A0AA38M0E3"/>
<sequence>MQEINEHINQINTNYDPEISLADRRKQIYENSKLASTERAQRLMYIRKLEAEGKKLAKGNLKSTGVNSFYHKQMEEQKNMAFMKNRNPYHQRMVEIMEKGGITAEVTEAPVEDHVAQRWNERKGNYDKNGKLKPNEGFKFPKK</sequence>
<comment type="caution">
    <text evidence="2">The sequence shown here is derived from an EMBL/GenBank/DDBJ whole genome shotgun (WGS) entry which is preliminary data.</text>
</comment>
<name>A0AA38M0E3_9CUCU</name>
<feature type="compositionally biased region" description="Basic and acidic residues" evidence="1">
    <location>
        <begin position="116"/>
        <end position="136"/>
    </location>
</feature>
<dbReference type="Proteomes" id="UP001168821">
    <property type="component" value="Unassembled WGS sequence"/>
</dbReference>
<dbReference type="EMBL" id="JALNTZ010001300">
    <property type="protein sequence ID" value="KAJ3626891.1"/>
    <property type="molecule type" value="Genomic_DNA"/>
</dbReference>
<feature type="region of interest" description="Disordered" evidence="1">
    <location>
        <begin position="116"/>
        <end position="143"/>
    </location>
</feature>
<accession>A0AA38M0E3</accession>